<evidence type="ECO:0000313" key="1">
    <source>
        <dbReference type="EMBL" id="CAD5215708.1"/>
    </source>
</evidence>
<gene>
    <name evidence="1" type="ORF">BOKJ2_LOCUS6228</name>
</gene>
<comment type="caution">
    <text evidence="1">The sequence shown here is derived from an EMBL/GenBank/DDBJ whole genome shotgun (WGS) entry which is preliminary data.</text>
</comment>
<proteinExistence type="predicted"/>
<dbReference type="AlphaFoldDB" id="A0A811KK39"/>
<dbReference type="EMBL" id="CAJFCW020000003">
    <property type="protein sequence ID" value="CAG9104617.1"/>
    <property type="molecule type" value="Genomic_DNA"/>
</dbReference>
<reference evidence="1" key="1">
    <citation type="submission" date="2020-09" db="EMBL/GenBank/DDBJ databases">
        <authorList>
            <person name="Kikuchi T."/>
        </authorList>
    </citation>
    <scope>NUCLEOTIDE SEQUENCE</scope>
    <source>
        <strain evidence="1">SH1</strain>
    </source>
</reference>
<sequence length="360" mass="41765">MKPWKIELPKVGSFTIRPIGVIQNDLYVYYREGNSIVIWSVNLFLPNSWRRRWALPFEEIVYSYFTTHPDGTIHIFFTGCINNKDELVIEVLKFDVNQGEYTRYKSSDAIDVMQLMEMYDLHPETDRLCAGAKDLFIYDRGMIQGATPLLRIVLDHEKKTFSGVRETVPADNSTDVFTLFGGFIDPDNRRIIKLSDANNVHIYDNQAREWLVYQQDTDNSDFNLKAVGADYKRIGVTYNERHLRTAMVQSPISLITGYSNCIFMYKANNKAYFFRLITNPEARTFTLKKVGKVDSLIIQSFNFCTEDAVITLGRPAYVIWLRSLTLKEMAYYKSQELCDKPTSDEPIRKKCKIKHSDPLI</sequence>
<accession>A0A811KK39</accession>
<dbReference type="SUPFAM" id="SSF69304">
    <property type="entry name" value="Tricorn protease N-terminal domain"/>
    <property type="match status" value="1"/>
</dbReference>
<dbReference type="Proteomes" id="UP000614601">
    <property type="component" value="Unassembled WGS sequence"/>
</dbReference>
<evidence type="ECO:0000313" key="2">
    <source>
        <dbReference type="Proteomes" id="UP000614601"/>
    </source>
</evidence>
<name>A0A811KK39_9BILA</name>
<dbReference type="EMBL" id="CAJFDH010000003">
    <property type="protein sequence ID" value="CAD5215708.1"/>
    <property type="molecule type" value="Genomic_DNA"/>
</dbReference>
<dbReference type="OrthoDB" id="5800475at2759"/>
<protein>
    <submittedName>
        <fullName evidence="1">Uncharacterized protein</fullName>
    </submittedName>
</protein>
<organism evidence="1 2">
    <name type="scientific">Bursaphelenchus okinawaensis</name>
    <dbReference type="NCBI Taxonomy" id="465554"/>
    <lineage>
        <taxon>Eukaryota</taxon>
        <taxon>Metazoa</taxon>
        <taxon>Ecdysozoa</taxon>
        <taxon>Nematoda</taxon>
        <taxon>Chromadorea</taxon>
        <taxon>Rhabditida</taxon>
        <taxon>Tylenchina</taxon>
        <taxon>Tylenchomorpha</taxon>
        <taxon>Aphelenchoidea</taxon>
        <taxon>Aphelenchoididae</taxon>
        <taxon>Bursaphelenchus</taxon>
    </lineage>
</organism>
<keyword evidence="2" id="KW-1185">Reference proteome</keyword>
<dbReference type="Proteomes" id="UP000783686">
    <property type="component" value="Unassembled WGS sequence"/>
</dbReference>